<dbReference type="Proteomes" id="UP000265520">
    <property type="component" value="Unassembled WGS sequence"/>
</dbReference>
<feature type="non-terminal residue" evidence="1">
    <location>
        <position position="1"/>
    </location>
</feature>
<protein>
    <submittedName>
        <fullName evidence="1">Uncharacterized protein</fullName>
    </submittedName>
</protein>
<reference evidence="1 2" key="1">
    <citation type="journal article" date="2018" name="Front. Plant Sci.">
        <title>Red Clover (Trifolium pratense) and Zigzag Clover (T. medium) - A Picture of Genomic Similarities and Differences.</title>
        <authorList>
            <person name="Dluhosova J."/>
            <person name="Istvanek J."/>
            <person name="Nedelnik J."/>
            <person name="Repkova J."/>
        </authorList>
    </citation>
    <scope>NUCLEOTIDE SEQUENCE [LARGE SCALE GENOMIC DNA]</scope>
    <source>
        <strain evidence="2">cv. 10/8</strain>
        <tissue evidence="1">Leaf</tissue>
    </source>
</reference>
<organism evidence="1 2">
    <name type="scientific">Trifolium medium</name>
    <dbReference type="NCBI Taxonomy" id="97028"/>
    <lineage>
        <taxon>Eukaryota</taxon>
        <taxon>Viridiplantae</taxon>
        <taxon>Streptophyta</taxon>
        <taxon>Embryophyta</taxon>
        <taxon>Tracheophyta</taxon>
        <taxon>Spermatophyta</taxon>
        <taxon>Magnoliopsida</taxon>
        <taxon>eudicotyledons</taxon>
        <taxon>Gunneridae</taxon>
        <taxon>Pentapetalae</taxon>
        <taxon>rosids</taxon>
        <taxon>fabids</taxon>
        <taxon>Fabales</taxon>
        <taxon>Fabaceae</taxon>
        <taxon>Papilionoideae</taxon>
        <taxon>50 kb inversion clade</taxon>
        <taxon>NPAAA clade</taxon>
        <taxon>Hologalegina</taxon>
        <taxon>IRL clade</taxon>
        <taxon>Trifolieae</taxon>
        <taxon>Trifolium</taxon>
    </lineage>
</organism>
<sequence>VKGVGGGRGKVQC</sequence>
<dbReference type="EMBL" id="LXQA010238688">
    <property type="protein sequence ID" value="MCI36921.1"/>
    <property type="molecule type" value="Genomic_DNA"/>
</dbReference>
<evidence type="ECO:0000313" key="1">
    <source>
        <dbReference type="EMBL" id="MCI36921.1"/>
    </source>
</evidence>
<keyword evidence="2" id="KW-1185">Reference proteome</keyword>
<comment type="caution">
    <text evidence="1">The sequence shown here is derived from an EMBL/GenBank/DDBJ whole genome shotgun (WGS) entry which is preliminary data.</text>
</comment>
<evidence type="ECO:0000313" key="2">
    <source>
        <dbReference type="Proteomes" id="UP000265520"/>
    </source>
</evidence>
<proteinExistence type="predicted"/>
<name>A0A392RK01_9FABA</name>
<accession>A0A392RK01</accession>